<feature type="domain" description="CRC" evidence="16">
    <location>
        <begin position="657"/>
        <end position="781"/>
    </location>
</feature>
<proteinExistence type="inferred from homology"/>
<dbReference type="SMART" id="SM01114">
    <property type="entry name" value="CXC"/>
    <property type="match status" value="2"/>
</dbReference>
<comment type="catalytic activity">
    <reaction evidence="11">
        <text>L-threonyl-[protein] + ATP = O-phospho-L-threonyl-[protein] + ADP + H(+)</text>
        <dbReference type="Rhea" id="RHEA:46608"/>
        <dbReference type="Rhea" id="RHEA-COMP:11060"/>
        <dbReference type="Rhea" id="RHEA-COMP:11605"/>
        <dbReference type="ChEBI" id="CHEBI:15378"/>
        <dbReference type="ChEBI" id="CHEBI:30013"/>
        <dbReference type="ChEBI" id="CHEBI:30616"/>
        <dbReference type="ChEBI" id="CHEBI:61977"/>
        <dbReference type="ChEBI" id="CHEBI:456216"/>
        <dbReference type="EC" id="2.7.11.22"/>
    </reaction>
</comment>
<evidence type="ECO:0000256" key="3">
    <source>
        <dbReference type="ARBA" id="ARBA00007267"/>
    </source>
</evidence>
<keyword evidence="6" id="KW-0808">Transferase</keyword>
<feature type="domain" description="Protein kinase" evidence="15">
    <location>
        <begin position="21"/>
        <end position="423"/>
    </location>
</feature>
<keyword evidence="8 17" id="KW-0418">Kinase</keyword>
<dbReference type="PANTHER" id="PTHR12446:SF34">
    <property type="entry name" value="PROTEIN LIN-54 HOMOLOG"/>
    <property type="match status" value="1"/>
</dbReference>
<feature type="binding site" evidence="13">
    <location>
        <position position="50"/>
    </location>
    <ligand>
        <name>ATP</name>
        <dbReference type="ChEBI" id="CHEBI:30616"/>
    </ligand>
</feature>
<evidence type="ECO:0000256" key="14">
    <source>
        <dbReference type="SAM" id="MobiDB-lite"/>
    </source>
</evidence>
<name>A0AAV6NPC2_9ROSI</name>
<evidence type="ECO:0000256" key="11">
    <source>
        <dbReference type="ARBA" id="ARBA00047811"/>
    </source>
</evidence>
<dbReference type="GO" id="GO:0005634">
    <property type="term" value="C:nucleus"/>
    <property type="evidence" value="ECO:0007669"/>
    <property type="project" value="UniProtKB-SubCell"/>
</dbReference>
<dbReference type="FunFam" id="3.30.200.20:FF:000664">
    <property type="entry name" value="Cyclin-dependent kinase F-1"/>
    <property type="match status" value="1"/>
</dbReference>
<dbReference type="InterPro" id="IPR005172">
    <property type="entry name" value="CRC"/>
</dbReference>
<dbReference type="SMART" id="SM00220">
    <property type="entry name" value="S_TKc"/>
    <property type="match status" value="1"/>
</dbReference>
<reference evidence="17 18" key="1">
    <citation type="journal article" date="2021" name="Hortic Res">
        <title>The domestication of Cucurbita argyrosperma as revealed by the genome of its wild relative.</title>
        <authorList>
            <person name="Barrera-Redondo J."/>
            <person name="Sanchez-de la Vega G."/>
            <person name="Aguirre-Liguori J.A."/>
            <person name="Castellanos-Morales G."/>
            <person name="Gutierrez-Guerrero Y.T."/>
            <person name="Aguirre-Dugua X."/>
            <person name="Aguirre-Planter E."/>
            <person name="Tenaillon M.I."/>
            <person name="Lira-Saade R."/>
            <person name="Eguiarte L.E."/>
        </authorList>
    </citation>
    <scope>NUCLEOTIDE SEQUENCE [LARGE SCALE GENOMIC DNA]</scope>
    <source>
        <strain evidence="17">JBR-2021</strain>
    </source>
</reference>
<feature type="compositionally biased region" description="Basic and acidic residues" evidence="14">
    <location>
        <begin position="939"/>
        <end position="956"/>
    </location>
</feature>
<feature type="compositionally biased region" description="Polar residues" evidence="14">
    <location>
        <begin position="957"/>
        <end position="972"/>
    </location>
</feature>
<dbReference type="InterPro" id="IPR017441">
    <property type="entry name" value="Protein_kinase_ATP_BS"/>
</dbReference>
<protein>
    <recommendedName>
        <fullName evidence="4">cyclin-dependent kinase</fullName>
        <ecNumber evidence="4">2.7.11.22</ecNumber>
    </recommendedName>
</protein>
<comment type="catalytic activity">
    <reaction evidence="12">
        <text>L-seryl-[protein] + ATP = O-phospho-L-seryl-[protein] + ADP + H(+)</text>
        <dbReference type="Rhea" id="RHEA:17989"/>
        <dbReference type="Rhea" id="RHEA-COMP:9863"/>
        <dbReference type="Rhea" id="RHEA-COMP:11604"/>
        <dbReference type="ChEBI" id="CHEBI:15378"/>
        <dbReference type="ChEBI" id="CHEBI:29999"/>
        <dbReference type="ChEBI" id="CHEBI:30616"/>
        <dbReference type="ChEBI" id="CHEBI:83421"/>
        <dbReference type="ChEBI" id="CHEBI:456216"/>
        <dbReference type="EC" id="2.7.11.22"/>
    </reaction>
</comment>
<evidence type="ECO:0000256" key="12">
    <source>
        <dbReference type="ARBA" id="ARBA00048367"/>
    </source>
</evidence>
<evidence type="ECO:0000313" key="18">
    <source>
        <dbReference type="Proteomes" id="UP000685013"/>
    </source>
</evidence>
<comment type="caution">
    <text evidence="17">The sequence shown here is derived from an EMBL/GenBank/DDBJ whole genome shotgun (WGS) entry which is preliminary data.</text>
</comment>
<evidence type="ECO:0000259" key="16">
    <source>
        <dbReference type="PROSITE" id="PS51634"/>
    </source>
</evidence>
<evidence type="ECO:0000256" key="2">
    <source>
        <dbReference type="ARBA" id="ARBA00006485"/>
    </source>
</evidence>
<feature type="region of interest" description="Disordered" evidence="14">
    <location>
        <begin position="544"/>
        <end position="658"/>
    </location>
</feature>
<dbReference type="Pfam" id="PF00069">
    <property type="entry name" value="Pkinase"/>
    <property type="match status" value="2"/>
</dbReference>
<dbReference type="InterPro" id="IPR008271">
    <property type="entry name" value="Ser/Thr_kinase_AS"/>
</dbReference>
<comment type="similarity">
    <text evidence="2">Belongs to the protein kinase superfamily. CMGC Ser/Thr protein kinase family. CDC2/CDKX subfamily.</text>
</comment>
<keyword evidence="5" id="KW-0723">Serine/threonine-protein kinase</keyword>
<dbReference type="GO" id="GO:0006355">
    <property type="term" value="P:regulation of DNA-templated transcription"/>
    <property type="evidence" value="ECO:0007669"/>
    <property type="project" value="TreeGrafter"/>
</dbReference>
<dbReference type="PANTHER" id="PTHR12446">
    <property type="entry name" value="TESMIN/TSO1-RELATED"/>
    <property type="match status" value="1"/>
</dbReference>
<comment type="similarity">
    <text evidence="3">Belongs to the lin-54 family.</text>
</comment>
<evidence type="ECO:0000256" key="9">
    <source>
        <dbReference type="ARBA" id="ARBA00022840"/>
    </source>
</evidence>
<keyword evidence="10" id="KW-0539">Nucleus</keyword>
<evidence type="ECO:0000256" key="8">
    <source>
        <dbReference type="ARBA" id="ARBA00022777"/>
    </source>
</evidence>
<dbReference type="EC" id="2.7.11.22" evidence="4"/>
<gene>
    <name evidence="17" type="primary">CDKF-1</name>
    <name evidence="17" type="ORF">SDJN03_09235</name>
</gene>
<evidence type="ECO:0000256" key="5">
    <source>
        <dbReference type="ARBA" id="ARBA00022527"/>
    </source>
</evidence>
<organism evidence="17 18">
    <name type="scientific">Cucurbita argyrosperma subsp. sororia</name>
    <dbReference type="NCBI Taxonomy" id="37648"/>
    <lineage>
        <taxon>Eukaryota</taxon>
        <taxon>Viridiplantae</taxon>
        <taxon>Streptophyta</taxon>
        <taxon>Embryophyta</taxon>
        <taxon>Tracheophyta</taxon>
        <taxon>Spermatophyta</taxon>
        <taxon>Magnoliopsida</taxon>
        <taxon>eudicotyledons</taxon>
        <taxon>Gunneridae</taxon>
        <taxon>Pentapetalae</taxon>
        <taxon>rosids</taxon>
        <taxon>fabids</taxon>
        <taxon>Cucurbitales</taxon>
        <taxon>Cucurbitaceae</taxon>
        <taxon>Cucurbiteae</taxon>
        <taxon>Cucurbita</taxon>
    </lineage>
</organism>
<feature type="non-terminal residue" evidence="17">
    <location>
        <position position="1"/>
    </location>
</feature>
<dbReference type="InterPro" id="IPR033467">
    <property type="entry name" value="Tesmin/TSO1-like_CXC"/>
</dbReference>
<evidence type="ECO:0000256" key="1">
    <source>
        <dbReference type="ARBA" id="ARBA00004123"/>
    </source>
</evidence>
<feature type="compositionally biased region" description="Polar residues" evidence="14">
    <location>
        <begin position="914"/>
        <end position="938"/>
    </location>
</feature>
<dbReference type="AlphaFoldDB" id="A0AAV6NPC2"/>
<dbReference type="EMBL" id="JAGKQH010000005">
    <property type="protein sequence ID" value="KAG6599457.1"/>
    <property type="molecule type" value="Genomic_DNA"/>
</dbReference>
<comment type="subcellular location">
    <subcellularLocation>
        <location evidence="1">Nucleus</location>
    </subcellularLocation>
</comment>
<dbReference type="PROSITE" id="PS51634">
    <property type="entry name" value="CRC"/>
    <property type="match status" value="1"/>
</dbReference>
<dbReference type="Proteomes" id="UP000685013">
    <property type="component" value="Chromosome 5"/>
</dbReference>
<feature type="compositionally biased region" description="Low complexity" evidence="14">
    <location>
        <begin position="586"/>
        <end position="608"/>
    </location>
</feature>
<feature type="compositionally biased region" description="Basic and acidic residues" evidence="14">
    <location>
        <begin position="646"/>
        <end position="655"/>
    </location>
</feature>
<sequence>MESPPAKSWSIHTRSDIIQKYQILERVGSGAYSDVHRARRLSDGVIVALKEIHDYQSAFREIEALQILQGSPNIVVLHEYFWREDEDAVLVLEFMRTDLATVIAEAKKRGSDGVESGRGLAVGEVKRWMIQILSGLDACHRNMIVHRDLKPSNLLISDDGVLKLADFGQARILMEPEYVEPNGISQPCEMNSSDQVPASQPSAIFPGTESSVREGNRIEEQEPIGEEEYFSDLGELKAKNSANEFDKETYTYDGDTSCLATCTTSDLEDDPFKGSSYSYEIEGGVPADDGQGSLTSCVGTRWFRAPELLYGSTSYGLEIDLWSLGCIFAELFTLEPLFPGTADIDQMSKIFTTLGNLTEDSWPGCSELPDFHIISFNTIEKPIGLEACLPNCSPDEISIVKRLLRYDPANRATAMELLQDKYFTEDPSPVPLAELRVPLTRSGQDEDSPAGWYDYDESDSDMDELGPMNVTTSATVITCKERLPWYILKLPKSMENLDNVGTIVPIPFSRNVVLESSEVGIVIPTSFLKNVGSVNDLNLMGEEDSVGAPQKKAQSEGAALSNSSSSDIPSKKLARQLDFTGYGGASHPQSHSDPHSQPQAPLVAQNLPQAPPKPPPQMVAASIASLAPHSSVRAVKPESPMSRARPAIEAKDSTPKKQKQCNCKHSRCLKLYCECFASGIYCDGCNCINCYNNVENDTARREAVEATLERNPNAFRPKIASSPHGMRDNREEAGELLMLGKHNKGCHCKKSGCLKKYCECFQANILCSENCKCMDCKNFEGSEERQALFHGDHGNNIAFIQQAANAAITGAIGSSGYASPPVSKKRKGQELYFGLTAKELPAHRPVPFQQANHIRVAAPPLPSFPIAGVGTPSLLGPSKFTYRSLMADIIQSQDLKDLCSVLVVLSSEAGKTFQDQTNATEKQSDAQTETSAASSTQDRLQKKDASDEKTAADDRSSANQADKTTPDDSNSDGGDVPKGAPMSPGTLALMCDEQDTMLMATASPNRLMGPGCSTSSQLPHGRDMSEVYAEQERIVLTKLRDCLNRLITLGEIKETQCSSLARSEVGNQEQQFNNGATNSRTETQSNIGQLNNKVTKSSIPPSVKTSQTVTTAVMTLSNDQRQKVLPLS</sequence>
<evidence type="ECO:0000256" key="4">
    <source>
        <dbReference type="ARBA" id="ARBA00012425"/>
    </source>
</evidence>
<keyword evidence="18" id="KW-1185">Reference proteome</keyword>
<evidence type="ECO:0000313" key="17">
    <source>
        <dbReference type="EMBL" id="KAG6599457.1"/>
    </source>
</evidence>
<keyword evidence="7 13" id="KW-0547">Nucleotide-binding</keyword>
<dbReference type="PROSITE" id="PS50011">
    <property type="entry name" value="PROTEIN_KINASE_DOM"/>
    <property type="match status" value="1"/>
</dbReference>
<dbReference type="GO" id="GO:0004693">
    <property type="term" value="F:cyclin-dependent protein serine/threonine kinase activity"/>
    <property type="evidence" value="ECO:0007669"/>
    <property type="project" value="UniProtKB-EC"/>
</dbReference>
<dbReference type="PROSITE" id="PS00108">
    <property type="entry name" value="PROTEIN_KINASE_ST"/>
    <property type="match status" value="1"/>
</dbReference>
<dbReference type="Pfam" id="PF03638">
    <property type="entry name" value="TCR"/>
    <property type="match status" value="2"/>
</dbReference>
<dbReference type="InterPro" id="IPR028307">
    <property type="entry name" value="Lin-54_fam"/>
</dbReference>
<evidence type="ECO:0000259" key="15">
    <source>
        <dbReference type="PROSITE" id="PS50011"/>
    </source>
</evidence>
<dbReference type="PROSITE" id="PS00107">
    <property type="entry name" value="PROTEIN_KINASE_ATP"/>
    <property type="match status" value="1"/>
</dbReference>
<dbReference type="GO" id="GO:0005524">
    <property type="term" value="F:ATP binding"/>
    <property type="evidence" value="ECO:0007669"/>
    <property type="project" value="UniProtKB-UniRule"/>
</dbReference>
<evidence type="ECO:0000256" key="10">
    <source>
        <dbReference type="ARBA" id="ARBA00023242"/>
    </source>
</evidence>
<evidence type="ECO:0000256" key="7">
    <source>
        <dbReference type="ARBA" id="ARBA00022741"/>
    </source>
</evidence>
<evidence type="ECO:0000256" key="13">
    <source>
        <dbReference type="PROSITE-ProRule" id="PRU10141"/>
    </source>
</evidence>
<evidence type="ECO:0000256" key="6">
    <source>
        <dbReference type="ARBA" id="ARBA00022679"/>
    </source>
</evidence>
<keyword evidence="9 13" id="KW-0067">ATP-binding</keyword>
<feature type="region of interest" description="Disordered" evidence="14">
    <location>
        <begin position="914"/>
        <end position="987"/>
    </location>
</feature>
<accession>A0AAV6NPC2</accession>
<dbReference type="InterPro" id="IPR000719">
    <property type="entry name" value="Prot_kinase_dom"/>
</dbReference>